<dbReference type="PATRIC" id="fig|1227484.4.peg.2888"/>
<keyword evidence="5 6" id="KW-0472">Membrane</keyword>
<dbReference type="OrthoDB" id="112053at2157"/>
<dbReference type="Proteomes" id="UP000011514">
    <property type="component" value="Unassembled WGS sequence"/>
</dbReference>
<keyword evidence="3 6" id="KW-0812">Transmembrane</keyword>
<evidence type="ECO:0000256" key="1">
    <source>
        <dbReference type="ARBA" id="ARBA00004651"/>
    </source>
</evidence>
<protein>
    <submittedName>
        <fullName evidence="7">Polysaccharide biosynthesis protein</fullName>
    </submittedName>
</protein>
<organism evidence="7 8">
    <name type="scientific">Halorubrum saccharovorum DSM 1137</name>
    <dbReference type="NCBI Taxonomy" id="1227484"/>
    <lineage>
        <taxon>Archaea</taxon>
        <taxon>Methanobacteriati</taxon>
        <taxon>Methanobacteriota</taxon>
        <taxon>Stenosarchaea group</taxon>
        <taxon>Halobacteria</taxon>
        <taxon>Halobacteriales</taxon>
        <taxon>Haloferacaceae</taxon>
        <taxon>Halorubrum</taxon>
    </lineage>
</organism>
<dbReference type="EMBL" id="AOJE01000070">
    <property type="protein sequence ID" value="ELZ36062.1"/>
    <property type="molecule type" value="Genomic_DNA"/>
</dbReference>
<feature type="transmembrane region" description="Helical" evidence="6">
    <location>
        <begin position="383"/>
        <end position="401"/>
    </location>
</feature>
<feature type="transmembrane region" description="Helical" evidence="6">
    <location>
        <begin position="36"/>
        <end position="54"/>
    </location>
</feature>
<comment type="caution">
    <text evidence="7">The sequence shown here is derived from an EMBL/GenBank/DDBJ whole genome shotgun (WGS) entry which is preliminary data.</text>
</comment>
<keyword evidence="2" id="KW-1003">Cell membrane</keyword>
<evidence type="ECO:0000256" key="4">
    <source>
        <dbReference type="ARBA" id="ARBA00022989"/>
    </source>
</evidence>
<feature type="transmembrane region" description="Helical" evidence="6">
    <location>
        <begin position="7"/>
        <end position="30"/>
    </location>
</feature>
<accession>M0DMZ0</accession>
<dbReference type="STRING" id="1227484.C471_14672"/>
<evidence type="ECO:0000256" key="5">
    <source>
        <dbReference type="ARBA" id="ARBA00023136"/>
    </source>
</evidence>
<reference evidence="7 8" key="1">
    <citation type="journal article" date="2014" name="PLoS Genet.">
        <title>Phylogenetically driven sequencing of extremely halophilic archaea reveals strategies for static and dynamic osmo-response.</title>
        <authorList>
            <person name="Becker E.A."/>
            <person name="Seitzer P.M."/>
            <person name="Tritt A."/>
            <person name="Larsen D."/>
            <person name="Krusor M."/>
            <person name="Yao A.I."/>
            <person name="Wu D."/>
            <person name="Madern D."/>
            <person name="Eisen J.A."/>
            <person name="Darling A.E."/>
            <person name="Facciotti M.T."/>
        </authorList>
    </citation>
    <scope>NUCLEOTIDE SEQUENCE [LARGE SCALE GENOMIC DNA]</scope>
    <source>
        <strain evidence="7 8">DSM 1137</strain>
    </source>
</reference>
<dbReference type="eggNOG" id="arCOG02209">
    <property type="taxonomic scope" value="Archaea"/>
</dbReference>
<evidence type="ECO:0000313" key="8">
    <source>
        <dbReference type="Proteomes" id="UP000011514"/>
    </source>
</evidence>
<feature type="transmembrane region" description="Helical" evidence="6">
    <location>
        <begin position="289"/>
        <end position="307"/>
    </location>
</feature>
<sequence>MKVAQTSLIVFISKLFGSILGFTATVYFARELGAEIYGVYAVFIAVLAWLKVGGRVGINAGIIKRISEGKEQGQYLTAGIFLITTLITGVILLIFILNSYFEAYLSGFGEYSSVSVIWFLVPMLALYIAYIPIKSTLHGEGKVHIAGILNPIEVILKSLFQIGLVFLGYSLAGMVIGYAAGIIVVTAIGVLFVTVRPQLPKVHHFRSIYNYAKYAWFGDLKSQAFNDVDILILGAFVSQSLVGVYAVAWSLSRFIDMFSVAVSQAMFPEISNISSQDSKQKAAGLIEDSFAYTGIIAIPGFIGGFILDERLMRIYSGEFIQGTEVLWILLLSILFYGYLKQCLNALNALNRPDLAFRANFVFIAANVILNVVLIWQLSWVGAAIASAISSGIGLVISYVLLKRIIVFTLPLREVVKQGIAALVMAGVTIALQWAIETADIIQNNFLIVIILVAVSAGLYFALLLGMSSGFRGTVRRNIPLDPF</sequence>
<dbReference type="PANTHER" id="PTHR30250:SF28">
    <property type="entry name" value="POLYSACCHARIDE BIOSYNTHESIS PROTEIN"/>
    <property type="match status" value="1"/>
</dbReference>
<name>M0DMZ0_9EURY</name>
<dbReference type="RefSeq" id="WP_004050220.1">
    <property type="nucleotide sequence ID" value="NZ_AOJE01000070.1"/>
</dbReference>
<feature type="transmembrane region" description="Helical" evidence="6">
    <location>
        <begin position="75"/>
        <end position="96"/>
    </location>
</feature>
<dbReference type="GO" id="GO:0005886">
    <property type="term" value="C:plasma membrane"/>
    <property type="evidence" value="ECO:0007669"/>
    <property type="project" value="UniProtKB-SubCell"/>
</dbReference>
<evidence type="ECO:0000256" key="3">
    <source>
        <dbReference type="ARBA" id="ARBA00022692"/>
    </source>
</evidence>
<feature type="transmembrane region" description="Helical" evidence="6">
    <location>
        <begin position="360"/>
        <end position="377"/>
    </location>
</feature>
<dbReference type="InterPro" id="IPR050833">
    <property type="entry name" value="Poly_Biosynth_Transport"/>
</dbReference>
<evidence type="ECO:0000256" key="2">
    <source>
        <dbReference type="ARBA" id="ARBA00022475"/>
    </source>
</evidence>
<proteinExistence type="predicted"/>
<evidence type="ECO:0000313" key="7">
    <source>
        <dbReference type="EMBL" id="ELZ36062.1"/>
    </source>
</evidence>
<gene>
    <name evidence="7" type="ORF">C471_14672</name>
</gene>
<feature type="transmembrane region" description="Helical" evidence="6">
    <location>
        <begin position="319"/>
        <end position="339"/>
    </location>
</feature>
<feature type="transmembrane region" description="Helical" evidence="6">
    <location>
        <begin position="413"/>
        <end position="433"/>
    </location>
</feature>
<dbReference type="PANTHER" id="PTHR30250">
    <property type="entry name" value="PST FAMILY PREDICTED COLANIC ACID TRANSPORTER"/>
    <property type="match status" value="1"/>
</dbReference>
<evidence type="ECO:0000256" key="6">
    <source>
        <dbReference type="SAM" id="Phobius"/>
    </source>
</evidence>
<dbReference type="Pfam" id="PF13440">
    <property type="entry name" value="Polysacc_synt_3"/>
    <property type="match status" value="1"/>
</dbReference>
<comment type="subcellular location">
    <subcellularLocation>
        <location evidence="1">Cell membrane</location>
        <topology evidence="1">Multi-pass membrane protein</topology>
    </subcellularLocation>
</comment>
<feature type="transmembrane region" description="Helical" evidence="6">
    <location>
        <begin position="116"/>
        <end position="133"/>
    </location>
</feature>
<feature type="transmembrane region" description="Helical" evidence="6">
    <location>
        <begin position="445"/>
        <end position="466"/>
    </location>
</feature>
<dbReference type="AlphaFoldDB" id="M0DMZ0"/>
<feature type="transmembrane region" description="Helical" evidence="6">
    <location>
        <begin position="175"/>
        <end position="195"/>
    </location>
</feature>
<keyword evidence="8" id="KW-1185">Reference proteome</keyword>
<keyword evidence="4 6" id="KW-1133">Transmembrane helix</keyword>